<proteinExistence type="predicted"/>
<name>A0A5A7T607_CUCMM</name>
<dbReference type="EMBL" id="SSTE01018746">
    <property type="protein sequence ID" value="KAA0038298.1"/>
    <property type="molecule type" value="Genomic_DNA"/>
</dbReference>
<accession>A0A5A7T607</accession>
<gene>
    <name evidence="1" type="ORF">E6C27_scaffold270G001660</name>
</gene>
<organism evidence="1 2">
    <name type="scientific">Cucumis melo var. makuwa</name>
    <name type="common">Oriental melon</name>
    <dbReference type="NCBI Taxonomy" id="1194695"/>
    <lineage>
        <taxon>Eukaryota</taxon>
        <taxon>Viridiplantae</taxon>
        <taxon>Streptophyta</taxon>
        <taxon>Embryophyta</taxon>
        <taxon>Tracheophyta</taxon>
        <taxon>Spermatophyta</taxon>
        <taxon>Magnoliopsida</taxon>
        <taxon>eudicotyledons</taxon>
        <taxon>Gunneridae</taxon>
        <taxon>Pentapetalae</taxon>
        <taxon>rosids</taxon>
        <taxon>fabids</taxon>
        <taxon>Cucurbitales</taxon>
        <taxon>Cucurbitaceae</taxon>
        <taxon>Benincaseae</taxon>
        <taxon>Cucumis</taxon>
    </lineage>
</organism>
<evidence type="ECO:0000313" key="2">
    <source>
        <dbReference type="Proteomes" id="UP000321393"/>
    </source>
</evidence>
<comment type="caution">
    <text evidence="1">The sequence shown here is derived from an EMBL/GenBank/DDBJ whole genome shotgun (WGS) entry which is preliminary data.</text>
</comment>
<protein>
    <submittedName>
        <fullName evidence="1">Protein GLE1</fullName>
    </submittedName>
</protein>
<reference evidence="1 2" key="1">
    <citation type="submission" date="2019-08" db="EMBL/GenBank/DDBJ databases">
        <title>Draft genome sequences of two oriental melons (Cucumis melo L. var makuwa).</title>
        <authorList>
            <person name="Kwon S.-Y."/>
        </authorList>
    </citation>
    <scope>NUCLEOTIDE SEQUENCE [LARGE SCALE GENOMIC DNA]</scope>
    <source>
        <strain evidence="2">cv. SW 3</strain>
        <tissue evidence="1">Leaf</tissue>
    </source>
</reference>
<evidence type="ECO:0000313" key="1">
    <source>
        <dbReference type="EMBL" id="KAA0038298.1"/>
    </source>
</evidence>
<sequence length="210" mass="24259">MQWSKRVAGRNITDWYKSKVGLLEIKYNSSLDSLIPVLYQSTTFLRDGTMQVYKKKYGIKRLKVLGAKEFTGVKPEIGGGSITGWEELKREEIKHIHGCYIGSFLSQSLKLFKVCSLILWQVTVDPHPDFSFDDFRVKLRSLEEKLNKSTMPFKKTCSRDFPVTKTLKRSSKPFIMGVYEDELKEIFNNEVVRDPSSNANRFNCDGILLR</sequence>
<dbReference type="AlphaFoldDB" id="A0A5A7T607"/>
<dbReference type="Proteomes" id="UP000321393">
    <property type="component" value="Unassembled WGS sequence"/>
</dbReference>